<feature type="region of interest" description="Disordered" evidence="1">
    <location>
        <begin position="105"/>
        <end position="127"/>
    </location>
</feature>
<evidence type="ECO:0000313" key="2">
    <source>
        <dbReference type="EMBL" id="CAB4175546.1"/>
    </source>
</evidence>
<gene>
    <name evidence="3" type="ORF">UFOVP1247_211</name>
    <name evidence="2" type="ORF">UFOVP970_251</name>
</gene>
<reference evidence="3" key="1">
    <citation type="submission" date="2020-05" db="EMBL/GenBank/DDBJ databases">
        <authorList>
            <person name="Chiriac C."/>
            <person name="Salcher M."/>
            <person name="Ghai R."/>
            <person name="Kavagutti S V."/>
        </authorList>
    </citation>
    <scope>NUCLEOTIDE SEQUENCE</scope>
</reference>
<evidence type="ECO:0000313" key="3">
    <source>
        <dbReference type="EMBL" id="CAB4193840.1"/>
    </source>
</evidence>
<dbReference type="EMBL" id="LR797195">
    <property type="protein sequence ID" value="CAB4193840.1"/>
    <property type="molecule type" value="Genomic_DNA"/>
</dbReference>
<organism evidence="3">
    <name type="scientific">uncultured Caudovirales phage</name>
    <dbReference type="NCBI Taxonomy" id="2100421"/>
    <lineage>
        <taxon>Viruses</taxon>
        <taxon>Duplodnaviria</taxon>
        <taxon>Heunggongvirae</taxon>
        <taxon>Uroviricota</taxon>
        <taxon>Caudoviricetes</taxon>
        <taxon>Peduoviridae</taxon>
        <taxon>Maltschvirus</taxon>
        <taxon>Maltschvirus maltsch</taxon>
    </lineage>
</organism>
<sequence length="194" mass="21243">MLINKLLRAKKLFTISSGESIVDLISSTFNFGESSASAGITVVSEYETMRPDLLSEKIYSNQDEWCTILKFNGISNPFSLDAGEILLAPPFKSISKLIVPPKDVAEKGTEPAKKNESAVVKPKSVKDKQRLESLRTKTPEIVPPNVNLTGTKNVKVIDGQVILGGDMTQASTTNTNQSINRSRVQDQLKNNTTF</sequence>
<protein>
    <submittedName>
        <fullName evidence="3">Uncharacterized protein</fullName>
    </submittedName>
</protein>
<dbReference type="EMBL" id="LR796916">
    <property type="protein sequence ID" value="CAB4175546.1"/>
    <property type="molecule type" value="Genomic_DNA"/>
</dbReference>
<name>A0A6J5R8D4_9CAUD</name>
<feature type="compositionally biased region" description="Basic and acidic residues" evidence="1">
    <location>
        <begin position="105"/>
        <end position="116"/>
    </location>
</feature>
<proteinExistence type="predicted"/>
<accession>A0A6J5R8D4</accession>
<evidence type="ECO:0000256" key="1">
    <source>
        <dbReference type="SAM" id="MobiDB-lite"/>
    </source>
</evidence>